<protein>
    <submittedName>
        <fullName evidence="2">Uncharacterized protein</fullName>
    </submittedName>
</protein>
<evidence type="ECO:0000313" key="2">
    <source>
        <dbReference type="EMBL" id="NLR64762.1"/>
    </source>
</evidence>
<reference evidence="2 3" key="1">
    <citation type="submission" date="2020-04" db="EMBL/GenBank/DDBJ databases">
        <authorList>
            <person name="Yin C."/>
        </authorList>
    </citation>
    <scope>NUCLEOTIDE SEQUENCE [LARGE SCALE GENOMIC DNA]</scope>
    <source>
        <strain evidence="2 3">Ae27</strain>
    </source>
</reference>
<accession>A0A847RPA3</accession>
<organism evidence="2 3">
    <name type="scientific">Chitinophaga varians</name>
    <dbReference type="NCBI Taxonomy" id="2202339"/>
    <lineage>
        <taxon>Bacteria</taxon>
        <taxon>Pseudomonadati</taxon>
        <taxon>Bacteroidota</taxon>
        <taxon>Chitinophagia</taxon>
        <taxon>Chitinophagales</taxon>
        <taxon>Chitinophagaceae</taxon>
        <taxon>Chitinophaga</taxon>
    </lineage>
</organism>
<proteinExistence type="predicted"/>
<evidence type="ECO:0000313" key="3">
    <source>
        <dbReference type="Proteomes" id="UP000570474"/>
    </source>
</evidence>
<dbReference type="Proteomes" id="UP000570474">
    <property type="component" value="Unassembled WGS sequence"/>
</dbReference>
<evidence type="ECO:0000256" key="1">
    <source>
        <dbReference type="SAM" id="MobiDB-lite"/>
    </source>
</evidence>
<keyword evidence="3" id="KW-1185">Reference proteome</keyword>
<comment type="caution">
    <text evidence="2">The sequence shown here is derived from an EMBL/GenBank/DDBJ whole genome shotgun (WGS) entry which is preliminary data.</text>
</comment>
<gene>
    <name evidence="2" type="ORF">HGH92_10640</name>
</gene>
<dbReference type="AlphaFoldDB" id="A0A847RPA3"/>
<sequence>MRNEKVLNEKFCNQTPLNKEGQSDSSNSPICGWELLDKQSQRKFEAIIELIFTKNIKEIKLKIDGSSIKKGYAIEKDRKFDSNARVSDYLKSNSKLSLNFTNDGVFGTKEIFF</sequence>
<name>A0A847RPA3_9BACT</name>
<dbReference type="EMBL" id="JABAIA010000001">
    <property type="protein sequence ID" value="NLR64762.1"/>
    <property type="molecule type" value="Genomic_DNA"/>
</dbReference>
<dbReference type="RefSeq" id="WP_168870695.1">
    <property type="nucleotide sequence ID" value="NZ_JABAIA010000001.1"/>
</dbReference>
<feature type="region of interest" description="Disordered" evidence="1">
    <location>
        <begin position="1"/>
        <end position="27"/>
    </location>
</feature>